<accession>A0A1H7TMG8</accession>
<keyword evidence="2" id="KW-1185">Reference proteome</keyword>
<sequence>MLPFLLATALAAAPAPRAAPSADTVVHIPRLDALKGLYGFMARAGMQSVMMRPANWNAELHPFLTVDPSRPETLTSVGMDPAGAATVSFVRRGKVSCTRLAEPKAFQARADEALKTEGELKTATTQGMTTVMAPRGPGRAGYVLKGSEACAFASLYDDDDLLKAMVKLMAKAPTPDARLGKLPGVVFILQGGNVVGLQGTHNGLQAEGTAAKLPLPPFKAAGTSPYGAMKPEGLLFSRAQVAPAGLYQAVNSVRGSLQQLCTGCPPAQVEAVTRALTPQLTGQVVLQVDSVKVTGSLRTPEGRFFAPRQALAAEVKDAAAVKAALAPLAQFPGAQVLPDGHALTLKGGRVFLRQKGSQLVVGNDEAVVQHLLAALPSQGAKLPRAVDFTADPKRMAAALSQVSLMDIVSDQQLAALFAVSTELGPLLAGSERLTGWLDSAAGGTHRFALSWELPAMAESPLTP</sequence>
<dbReference type="RefSeq" id="WP_075007777.1">
    <property type="nucleotide sequence ID" value="NZ_FOAP01000009.1"/>
</dbReference>
<name>A0A1H7TMG8_STIAU</name>
<dbReference type="EMBL" id="FOAP01000009">
    <property type="protein sequence ID" value="SEL85971.1"/>
    <property type="molecule type" value="Genomic_DNA"/>
</dbReference>
<protein>
    <submittedName>
        <fullName evidence="1">Uncharacterized protein</fullName>
    </submittedName>
</protein>
<dbReference type="AlphaFoldDB" id="A0A1H7TMG8"/>
<organism evidence="1 2">
    <name type="scientific">Stigmatella aurantiaca</name>
    <dbReference type="NCBI Taxonomy" id="41"/>
    <lineage>
        <taxon>Bacteria</taxon>
        <taxon>Pseudomonadati</taxon>
        <taxon>Myxococcota</taxon>
        <taxon>Myxococcia</taxon>
        <taxon>Myxococcales</taxon>
        <taxon>Cystobacterineae</taxon>
        <taxon>Archangiaceae</taxon>
        <taxon>Stigmatella</taxon>
    </lineage>
</organism>
<proteinExistence type="predicted"/>
<evidence type="ECO:0000313" key="2">
    <source>
        <dbReference type="Proteomes" id="UP000182719"/>
    </source>
</evidence>
<dbReference type="OrthoDB" id="5379303at2"/>
<gene>
    <name evidence="1" type="ORF">SAMN05444354_10983</name>
</gene>
<dbReference type="Proteomes" id="UP000182719">
    <property type="component" value="Unassembled WGS sequence"/>
</dbReference>
<reference evidence="2" key="1">
    <citation type="submission" date="2016-10" db="EMBL/GenBank/DDBJ databases">
        <authorList>
            <person name="Varghese N."/>
            <person name="Submissions S."/>
        </authorList>
    </citation>
    <scope>NUCLEOTIDE SEQUENCE [LARGE SCALE GENOMIC DNA]</scope>
    <source>
        <strain evidence="2">DSM 17044</strain>
    </source>
</reference>
<evidence type="ECO:0000313" key="1">
    <source>
        <dbReference type="EMBL" id="SEL85971.1"/>
    </source>
</evidence>